<proteinExistence type="predicted"/>
<accession>A0ABQ1QHM0</accession>
<keyword evidence="1" id="KW-1133">Transmembrane helix</keyword>
<evidence type="ECO:0000256" key="1">
    <source>
        <dbReference type="SAM" id="Phobius"/>
    </source>
</evidence>
<dbReference type="Proteomes" id="UP000642571">
    <property type="component" value="Unassembled WGS sequence"/>
</dbReference>
<protein>
    <submittedName>
        <fullName evidence="2">Uncharacterized protein</fullName>
    </submittedName>
</protein>
<evidence type="ECO:0000313" key="2">
    <source>
        <dbReference type="EMBL" id="GGD25255.1"/>
    </source>
</evidence>
<keyword evidence="1" id="KW-0472">Membrane</keyword>
<sequence length="92" mass="10208">MKIKTVLALSLLVNLFYLINVLISLGIRFSNIINGILGIIFVVSIGGSVLFLIRSKQRKGYHPYLSLTVLTLSLASLGWFAFINYFSLIMGV</sequence>
<comment type="caution">
    <text evidence="2">The sequence shown here is derived from an EMBL/GenBank/DDBJ whole genome shotgun (WGS) entry which is preliminary data.</text>
</comment>
<keyword evidence="3" id="KW-1185">Reference proteome</keyword>
<keyword evidence="1" id="KW-0812">Transmembrane</keyword>
<organism evidence="2 3">
    <name type="scientific">Pontibacillus salipaludis</name>
    <dbReference type="NCBI Taxonomy" id="1697394"/>
    <lineage>
        <taxon>Bacteria</taxon>
        <taxon>Bacillati</taxon>
        <taxon>Bacillota</taxon>
        <taxon>Bacilli</taxon>
        <taxon>Bacillales</taxon>
        <taxon>Bacillaceae</taxon>
        <taxon>Pontibacillus</taxon>
    </lineage>
</organism>
<name>A0ABQ1QHM0_9BACI</name>
<feature type="transmembrane region" description="Helical" evidence="1">
    <location>
        <begin position="65"/>
        <end position="86"/>
    </location>
</feature>
<dbReference type="EMBL" id="BMIN01000021">
    <property type="protein sequence ID" value="GGD25255.1"/>
    <property type="molecule type" value="Genomic_DNA"/>
</dbReference>
<gene>
    <name evidence="2" type="ORF">GCM10011389_36140</name>
</gene>
<evidence type="ECO:0000313" key="3">
    <source>
        <dbReference type="Proteomes" id="UP000642571"/>
    </source>
</evidence>
<feature type="transmembrane region" description="Helical" evidence="1">
    <location>
        <begin position="7"/>
        <end position="27"/>
    </location>
</feature>
<feature type="transmembrane region" description="Helical" evidence="1">
    <location>
        <begin position="33"/>
        <end position="53"/>
    </location>
</feature>
<reference evidence="3" key="1">
    <citation type="journal article" date="2019" name="Int. J. Syst. Evol. Microbiol.">
        <title>The Global Catalogue of Microorganisms (GCM) 10K type strain sequencing project: providing services to taxonomists for standard genome sequencing and annotation.</title>
        <authorList>
            <consortium name="The Broad Institute Genomics Platform"/>
            <consortium name="The Broad Institute Genome Sequencing Center for Infectious Disease"/>
            <person name="Wu L."/>
            <person name="Ma J."/>
        </authorList>
    </citation>
    <scope>NUCLEOTIDE SEQUENCE [LARGE SCALE GENOMIC DNA]</scope>
    <source>
        <strain evidence="3">CGMCC 1.15353</strain>
    </source>
</reference>
<dbReference type="RefSeq" id="WP_188655775.1">
    <property type="nucleotide sequence ID" value="NZ_BMIN01000021.1"/>
</dbReference>